<keyword evidence="4" id="KW-1185">Reference proteome</keyword>
<reference evidence="3" key="1">
    <citation type="submission" date="2020-10" db="EMBL/GenBank/DDBJ databases">
        <title>Unveiling of a novel bifunctional photoreceptor, Dualchrome1, isolated from a cosmopolitan green alga.</title>
        <authorList>
            <person name="Suzuki S."/>
            <person name="Kawachi M."/>
        </authorList>
    </citation>
    <scope>NUCLEOTIDE SEQUENCE</scope>
    <source>
        <strain evidence="3">NIES 2893</strain>
    </source>
</reference>
<name>A0A830HKQ6_9CHLO</name>
<evidence type="ECO:0000256" key="1">
    <source>
        <dbReference type="SAM" id="MobiDB-lite"/>
    </source>
</evidence>
<feature type="compositionally biased region" description="Basic and acidic residues" evidence="1">
    <location>
        <begin position="230"/>
        <end position="240"/>
    </location>
</feature>
<evidence type="ECO:0000313" key="4">
    <source>
        <dbReference type="Proteomes" id="UP000660262"/>
    </source>
</evidence>
<dbReference type="Proteomes" id="UP000660262">
    <property type="component" value="Unassembled WGS sequence"/>
</dbReference>
<organism evidence="3 4">
    <name type="scientific">Pycnococcus provasolii</name>
    <dbReference type="NCBI Taxonomy" id="41880"/>
    <lineage>
        <taxon>Eukaryota</taxon>
        <taxon>Viridiplantae</taxon>
        <taxon>Chlorophyta</taxon>
        <taxon>Pseudoscourfieldiophyceae</taxon>
        <taxon>Pseudoscourfieldiales</taxon>
        <taxon>Pycnococcaceae</taxon>
        <taxon>Pycnococcus</taxon>
    </lineage>
</organism>
<sequence length="462" mass="50152">MASRRSRSSGGPVLVWSCLYFMAQILVFAPGFPGSHSGGPWWWEGWFTIGGSSTSAAAAGLAGGGLGAGAGINDAAHAVAAAGPPLSCRSTVGFADAQQDTTQPSNLELRLDLDLDLFRSITQGVIDRRGEFRSAEEDIEDVGGLYYYDDEEEMVEDEPEVVEATGSSSPRKRGTARTSSKGEPRAQAAAARKNEKEEQGDEFSDASFSFTATARSSPLRQQRRHRRRKQADNVEKKDDGQQQQDDSSSVESPPNLATTKAIKVNNNNNNNDDDDAVVEVRTATTNEDSEGEAEEDVAASAAAHMIKHGIQLLPVKCSDEDTAHVTVEVAIDADRPDSEMSAILLRTRPSKYLNDVKVASIDGEEEESYLSYHFGEKCGEMTVNLPSGSSVAARMVQLEKTSRTMEDGRDIMKGELEYNKRRACNQWLYMALDPFTCQLSNMVATQSQEIAVGAGRRGFQRG</sequence>
<evidence type="ECO:0000313" key="3">
    <source>
        <dbReference type="EMBL" id="GHP07734.1"/>
    </source>
</evidence>
<protein>
    <submittedName>
        <fullName evidence="3">Uncharacterized protein</fullName>
    </submittedName>
</protein>
<keyword evidence="2" id="KW-0812">Transmembrane</keyword>
<accession>A0A830HKQ6</accession>
<feature type="compositionally biased region" description="Low complexity" evidence="1">
    <location>
        <begin position="205"/>
        <end position="217"/>
    </location>
</feature>
<feature type="transmembrane region" description="Helical" evidence="2">
    <location>
        <begin position="12"/>
        <end position="32"/>
    </location>
</feature>
<comment type="caution">
    <text evidence="3">The sequence shown here is derived from an EMBL/GenBank/DDBJ whole genome shotgun (WGS) entry which is preliminary data.</text>
</comment>
<keyword evidence="2" id="KW-1133">Transmembrane helix</keyword>
<dbReference type="AlphaFoldDB" id="A0A830HKQ6"/>
<feature type="compositionally biased region" description="Acidic residues" evidence="1">
    <location>
        <begin position="152"/>
        <end position="161"/>
    </location>
</feature>
<proteinExistence type="predicted"/>
<evidence type="ECO:0000256" key="2">
    <source>
        <dbReference type="SAM" id="Phobius"/>
    </source>
</evidence>
<keyword evidence="2" id="KW-0472">Membrane</keyword>
<dbReference type="EMBL" id="BNJQ01000018">
    <property type="protein sequence ID" value="GHP07734.1"/>
    <property type="molecule type" value="Genomic_DNA"/>
</dbReference>
<gene>
    <name evidence="3" type="ORF">PPROV_000647600</name>
</gene>
<feature type="region of interest" description="Disordered" evidence="1">
    <location>
        <begin position="152"/>
        <end position="256"/>
    </location>
</feature>